<reference evidence="8" key="1">
    <citation type="submission" date="2018-01" db="EMBL/GenBank/DDBJ databases">
        <authorList>
            <person name="Mao J.F."/>
        </authorList>
    </citation>
    <scope>NUCLEOTIDE SEQUENCE</scope>
    <source>
        <strain evidence="8">Huo1</strain>
        <tissue evidence="8">Leaf</tissue>
    </source>
</reference>
<feature type="transmembrane region" description="Helical" evidence="6">
    <location>
        <begin position="65"/>
        <end position="88"/>
    </location>
</feature>
<comment type="caution">
    <text evidence="8">The sequence shown here is derived from an EMBL/GenBank/DDBJ whole genome shotgun (WGS) entry which is preliminary data.</text>
</comment>
<comment type="subcellular location">
    <subcellularLocation>
        <location evidence="1">Membrane</location>
    </subcellularLocation>
</comment>
<evidence type="ECO:0000256" key="4">
    <source>
        <dbReference type="ARBA" id="ARBA00022989"/>
    </source>
</evidence>
<keyword evidence="3" id="KW-0813">Transport</keyword>
<dbReference type="AlphaFoldDB" id="A0A8X8XP36"/>
<dbReference type="GO" id="GO:0016020">
    <property type="term" value="C:membrane"/>
    <property type="evidence" value="ECO:0007669"/>
    <property type="project" value="UniProtKB-SubCell"/>
</dbReference>
<evidence type="ECO:0000313" key="8">
    <source>
        <dbReference type="EMBL" id="KAG6414946.1"/>
    </source>
</evidence>
<dbReference type="Proteomes" id="UP000298416">
    <property type="component" value="Unassembled WGS sequence"/>
</dbReference>
<dbReference type="InterPro" id="IPR013057">
    <property type="entry name" value="AA_transpt_TM"/>
</dbReference>
<evidence type="ECO:0000256" key="6">
    <source>
        <dbReference type="SAM" id="Phobius"/>
    </source>
</evidence>
<feature type="transmembrane region" description="Helical" evidence="6">
    <location>
        <begin position="94"/>
        <end position="115"/>
    </location>
</feature>
<gene>
    <name evidence="8" type="ORF">SASPL_122325</name>
</gene>
<evidence type="ECO:0000256" key="1">
    <source>
        <dbReference type="ARBA" id="ARBA00004370"/>
    </source>
</evidence>
<dbReference type="Pfam" id="PF01490">
    <property type="entry name" value="Aa_trans"/>
    <property type="match status" value="1"/>
</dbReference>
<proteinExistence type="predicted"/>
<keyword evidence="2 6" id="KW-0812">Transmembrane</keyword>
<dbReference type="EMBL" id="PNBA02000008">
    <property type="protein sequence ID" value="KAG6414946.1"/>
    <property type="molecule type" value="Genomic_DNA"/>
</dbReference>
<feature type="domain" description="Amino acid transporter transmembrane" evidence="7">
    <location>
        <begin position="73"/>
        <end position="124"/>
    </location>
</feature>
<evidence type="ECO:0000256" key="3">
    <source>
        <dbReference type="ARBA" id="ARBA00022970"/>
    </source>
</evidence>
<evidence type="ECO:0000313" key="9">
    <source>
        <dbReference type="Proteomes" id="UP000298416"/>
    </source>
</evidence>
<sequence>MVNRGPHKNSSYRIGRINTSMGHRSNGLGLSPSSFSHSSLYSPHTYSPIVTDGTRNYIYKDAVKNYLGVTIGYSITTAFFVEIVLSQVPNFHELAFLSYIAAIMSFGYATIGLSLSIAKVAEGRDVTTSITGKGKTT</sequence>
<organism evidence="8">
    <name type="scientific">Salvia splendens</name>
    <name type="common">Scarlet sage</name>
    <dbReference type="NCBI Taxonomy" id="180675"/>
    <lineage>
        <taxon>Eukaryota</taxon>
        <taxon>Viridiplantae</taxon>
        <taxon>Streptophyta</taxon>
        <taxon>Embryophyta</taxon>
        <taxon>Tracheophyta</taxon>
        <taxon>Spermatophyta</taxon>
        <taxon>Magnoliopsida</taxon>
        <taxon>eudicotyledons</taxon>
        <taxon>Gunneridae</taxon>
        <taxon>Pentapetalae</taxon>
        <taxon>asterids</taxon>
        <taxon>lamiids</taxon>
        <taxon>Lamiales</taxon>
        <taxon>Lamiaceae</taxon>
        <taxon>Nepetoideae</taxon>
        <taxon>Mentheae</taxon>
        <taxon>Salviinae</taxon>
        <taxon>Salvia</taxon>
        <taxon>Salvia subgen. Calosphace</taxon>
        <taxon>core Calosphace</taxon>
    </lineage>
</organism>
<protein>
    <recommendedName>
        <fullName evidence="7">Amino acid transporter transmembrane domain-containing protein</fullName>
    </recommendedName>
</protein>
<keyword evidence="5 6" id="KW-0472">Membrane</keyword>
<keyword evidence="4 6" id="KW-1133">Transmembrane helix</keyword>
<name>A0A8X8XP36_SALSN</name>
<keyword evidence="3" id="KW-0029">Amino-acid transport</keyword>
<evidence type="ECO:0000259" key="7">
    <source>
        <dbReference type="Pfam" id="PF01490"/>
    </source>
</evidence>
<dbReference type="GO" id="GO:0006865">
    <property type="term" value="P:amino acid transport"/>
    <property type="evidence" value="ECO:0007669"/>
    <property type="project" value="UniProtKB-KW"/>
</dbReference>
<evidence type="ECO:0000256" key="5">
    <source>
        <dbReference type="ARBA" id="ARBA00023136"/>
    </source>
</evidence>
<evidence type="ECO:0000256" key="2">
    <source>
        <dbReference type="ARBA" id="ARBA00022692"/>
    </source>
</evidence>
<accession>A0A8X8XP36</accession>
<keyword evidence="9" id="KW-1185">Reference proteome</keyword>
<reference evidence="8" key="2">
    <citation type="submission" date="2020-08" db="EMBL/GenBank/DDBJ databases">
        <title>Plant Genome Project.</title>
        <authorList>
            <person name="Zhang R.-G."/>
        </authorList>
    </citation>
    <scope>NUCLEOTIDE SEQUENCE</scope>
    <source>
        <strain evidence="8">Huo1</strain>
        <tissue evidence="8">Leaf</tissue>
    </source>
</reference>